<keyword evidence="4" id="KW-1185">Reference proteome</keyword>
<gene>
    <name evidence="3" type="ORF">HNQ64_001833</name>
</gene>
<dbReference type="PANTHER" id="PTHR39430:SF1">
    <property type="entry name" value="PROTEASE"/>
    <property type="match status" value="1"/>
</dbReference>
<keyword evidence="3" id="KW-0645">Protease</keyword>
<sequence>MQAANASPPSALPRLLLYLAAVMLGGALLAPLLFDLGQWAKGWLTGTPSGLGQWLLAEIQRAHFSRYFNRAVLLCAIVFILPLLRAVQLDRHLLPTWQPVGRGIAQWALGFTLAAGLLLALGFLFLKMGAYQLRPRPDWFKFGEPLTAALGAGIVEEFFFRGLLLGLLLRSMSIPRALWVGTFIFAIVHFMKPPEGWQIADADVTWTSGFLVLRQIAAGFGDVDFLLAEFATLFAVGWVLAQARLKTSALWLGIGLHGGWVFGLKYFSALTRSQPGWLPWIGSNLKIGLLPLLVVLLTGWLALRCLPRPPCTPKE</sequence>
<feature type="transmembrane region" description="Helical" evidence="1">
    <location>
        <begin position="67"/>
        <end position="84"/>
    </location>
</feature>
<evidence type="ECO:0000256" key="1">
    <source>
        <dbReference type="SAM" id="Phobius"/>
    </source>
</evidence>
<feature type="transmembrane region" description="Helical" evidence="1">
    <location>
        <begin position="248"/>
        <end position="267"/>
    </location>
</feature>
<keyword evidence="3" id="KW-0378">Hydrolase</keyword>
<comment type="caution">
    <text evidence="3">The sequence shown here is derived from an EMBL/GenBank/DDBJ whole genome shotgun (WGS) entry which is preliminary data.</text>
</comment>
<feature type="domain" description="CAAX prenyl protease 2/Lysostaphin resistance protein A-like" evidence="2">
    <location>
        <begin position="146"/>
        <end position="261"/>
    </location>
</feature>
<accession>A0A7W7YK35</accession>
<dbReference type="GO" id="GO:0006508">
    <property type="term" value="P:proteolysis"/>
    <property type="evidence" value="ECO:0007669"/>
    <property type="project" value="UniProtKB-KW"/>
</dbReference>
<dbReference type="EMBL" id="JACHIF010000003">
    <property type="protein sequence ID" value="MBB5037584.1"/>
    <property type="molecule type" value="Genomic_DNA"/>
</dbReference>
<dbReference type="AlphaFoldDB" id="A0A7W7YK35"/>
<protein>
    <submittedName>
        <fullName evidence="3">Membrane protease YdiL (CAAX protease family)</fullName>
    </submittedName>
</protein>
<evidence type="ECO:0000313" key="4">
    <source>
        <dbReference type="Proteomes" id="UP000534294"/>
    </source>
</evidence>
<feature type="transmembrane region" description="Helical" evidence="1">
    <location>
        <begin position="15"/>
        <end position="34"/>
    </location>
</feature>
<keyword evidence="1" id="KW-0812">Transmembrane</keyword>
<proteinExistence type="predicted"/>
<feature type="transmembrane region" description="Helical" evidence="1">
    <location>
        <begin position="104"/>
        <end position="126"/>
    </location>
</feature>
<keyword evidence="1" id="KW-0472">Membrane</keyword>
<feature type="transmembrane region" description="Helical" evidence="1">
    <location>
        <begin position="216"/>
        <end position="241"/>
    </location>
</feature>
<evidence type="ECO:0000313" key="3">
    <source>
        <dbReference type="EMBL" id="MBB5037584.1"/>
    </source>
</evidence>
<dbReference type="Proteomes" id="UP000534294">
    <property type="component" value="Unassembled WGS sequence"/>
</dbReference>
<dbReference type="Pfam" id="PF02517">
    <property type="entry name" value="Rce1-like"/>
    <property type="match status" value="1"/>
</dbReference>
<dbReference type="RefSeq" id="WP_184207618.1">
    <property type="nucleotide sequence ID" value="NZ_JACHIF010000003.1"/>
</dbReference>
<keyword evidence="1" id="KW-1133">Transmembrane helix</keyword>
<dbReference type="PANTHER" id="PTHR39430">
    <property type="entry name" value="MEMBRANE-ASSOCIATED PROTEASE-RELATED"/>
    <property type="match status" value="1"/>
</dbReference>
<feature type="transmembrane region" description="Helical" evidence="1">
    <location>
        <begin position="287"/>
        <end position="306"/>
    </location>
</feature>
<dbReference type="InterPro" id="IPR003675">
    <property type="entry name" value="Rce1/LyrA-like_dom"/>
</dbReference>
<dbReference type="GO" id="GO:0080120">
    <property type="term" value="P:CAAX-box protein maturation"/>
    <property type="evidence" value="ECO:0007669"/>
    <property type="project" value="UniProtKB-ARBA"/>
</dbReference>
<name>A0A7W7YK35_9BACT</name>
<reference evidence="3 4" key="1">
    <citation type="submission" date="2020-08" db="EMBL/GenBank/DDBJ databases">
        <title>Genomic Encyclopedia of Type Strains, Phase IV (KMG-IV): sequencing the most valuable type-strain genomes for metagenomic binning, comparative biology and taxonomic classification.</title>
        <authorList>
            <person name="Goeker M."/>
        </authorList>
    </citation>
    <scope>NUCLEOTIDE SEQUENCE [LARGE SCALE GENOMIC DNA]</scope>
    <source>
        <strain evidence="3 4">DSM 12251</strain>
    </source>
</reference>
<evidence type="ECO:0000259" key="2">
    <source>
        <dbReference type="Pfam" id="PF02517"/>
    </source>
</evidence>
<dbReference type="GO" id="GO:0004175">
    <property type="term" value="F:endopeptidase activity"/>
    <property type="evidence" value="ECO:0007669"/>
    <property type="project" value="UniProtKB-ARBA"/>
</dbReference>
<organism evidence="3 4">
    <name type="scientific">Prosthecobacter dejongeii</name>
    <dbReference type="NCBI Taxonomy" id="48465"/>
    <lineage>
        <taxon>Bacteria</taxon>
        <taxon>Pseudomonadati</taxon>
        <taxon>Verrucomicrobiota</taxon>
        <taxon>Verrucomicrobiia</taxon>
        <taxon>Verrucomicrobiales</taxon>
        <taxon>Verrucomicrobiaceae</taxon>
        <taxon>Prosthecobacter</taxon>
    </lineage>
</organism>
<feature type="transmembrane region" description="Helical" evidence="1">
    <location>
        <begin position="174"/>
        <end position="191"/>
    </location>
</feature>